<dbReference type="InterPro" id="IPR024420">
    <property type="entry name" value="TRAPP_III_complex_Trs85"/>
</dbReference>
<protein>
    <submittedName>
        <fullName evidence="1">(spotted green pufferfish) hypothetical protein</fullName>
    </submittedName>
</protein>
<proteinExistence type="predicted"/>
<comment type="caution">
    <text evidence="1">The sequence shown here is derived from an EMBL/GenBank/DDBJ whole genome shotgun (WGS) entry which is preliminary data.</text>
</comment>
<dbReference type="Pfam" id="PF12739">
    <property type="entry name" value="TRAPPC-Trs85"/>
    <property type="match status" value="1"/>
</dbReference>
<dbReference type="PANTHER" id="PTHR12975:SF6">
    <property type="entry name" value="TRAFFICKING PROTEIN PARTICLE COMPLEX SUBUNIT 8"/>
    <property type="match status" value="1"/>
</dbReference>
<evidence type="ECO:0000313" key="1">
    <source>
        <dbReference type="EMBL" id="CAF96623.1"/>
    </source>
</evidence>
<dbReference type="EMBL" id="CAAE01014488">
    <property type="protein sequence ID" value="CAF96623.1"/>
    <property type="molecule type" value="Genomic_DNA"/>
</dbReference>
<dbReference type="KEGG" id="tng:GSTEN00013732G001"/>
<organism evidence="1">
    <name type="scientific">Tetraodon nigroviridis</name>
    <name type="common">Spotted green pufferfish</name>
    <name type="synonym">Chelonodon nigroviridis</name>
    <dbReference type="NCBI Taxonomy" id="99883"/>
    <lineage>
        <taxon>Eukaryota</taxon>
        <taxon>Metazoa</taxon>
        <taxon>Chordata</taxon>
        <taxon>Craniata</taxon>
        <taxon>Vertebrata</taxon>
        <taxon>Euteleostomi</taxon>
        <taxon>Actinopterygii</taxon>
        <taxon>Neopterygii</taxon>
        <taxon>Teleostei</taxon>
        <taxon>Neoteleostei</taxon>
        <taxon>Acanthomorphata</taxon>
        <taxon>Eupercaria</taxon>
        <taxon>Tetraodontiformes</taxon>
        <taxon>Tetradontoidea</taxon>
        <taxon>Tetraodontidae</taxon>
        <taxon>Tetraodon</taxon>
    </lineage>
</organism>
<dbReference type="PANTHER" id="PTHR12975">
    <property type="entry name" value="TRANSPORT PROTEIN TRAPP"/>
    <property type="match status" value="1"/>
</dbReference>
<reference evidence="1" key="1">
    <citation type="journal article" date="2004" name="Nature">
        <title>Genome duplication in the teleost fish Tetraodon nigroviridis reveals the early vertebrate proto-karyotype.</title>
        <authorList>
            <person name="Jaillon O."/>
            <person name="Aury J.-M."/>
            <person name="Brunet F."/>
            <person name="Petit J.-L."/>
            <person name="Stange-Thomann N."/>
            <person name="Mauceli E."/>
            <person name="Bouneau L."/>
            <person name="Fischer C."/>
            <person name="Ozouf-Costaz C."/>
            <person name="Bernot A."/>
            <person name="Nicaud S."/>
            <person name="Jaffe D."/>
            <person name="Fisher S."/>
            <person name="Lutfalla G."/>
            <person name="Dossat C."/>
            <person name="Segurens B."/>
            <person name="Dasilva C."/>
            <person name="Salanoubat M."/>
            <person name="Levy M."/>
            <person name="Boudet N."/>
            <person name="Castellano S."/>
            <person name="Anthouard V."/>
            <person name="Jubin C."/>
            <person name="Castelli V."/>
            <person name="Katinka M."/>
            <person name="Vacherie B."/>
            <person name="Biemont C."/>
            <person name="Skalli Z."/>
            <person name="Cattolico L."/>
            <person name="Poulain J."/>
            <person name="De Berardinis V."/>
            <person name="Cruaud C."/>
            <person name="Duprat S."/>
            <person name="Brottier P."/>
            <person name="Coutanceau J.-P."/>
            <person name="Gouzy J."/>
            <person name="Parra G."/>
            <person name="Lardier G."/>
            <person name="Chapple C."/>
            <person name="McKernan K.J."/>
            <person name="McEwan P."/>
            <person name="Bosak S."/>
            <person name="Kellis M."/>
            <person name="Volff J.-N."/>
            <person name="Guigo R."/>
            <person name="Zody M.C."/>
            <person name="Mesirov J."/>
            <person name="Lindblad-Toh K."/>
            <person name="Birren B."/>
            <person name="Nusbaum C."/>
            <person name="Kahn D."/>
            <person name="Robinson-Rechavi M."/>
            <person name="Laudet V."/>
            <person name="Schachter V."/>
            <person name="Quetier F."/>
            <person name="Saurin W."/>
            <person name="Scarpelli C."/>
            <person name="Wincker P."/>
            <person name="Lander E.S."/>
            <person name="Weissenbach J."/>
            <person name="Roest Crollius H."/>
        </authorList>
    </citation>
    <scope>NUCLEOTIDE SEQUENCE [LARGE SCALE GENOMIC DNA]</scope>
</reference>
<dbReference type="OrthoDB" id="203724at2759"/>
<gene>
    <name evidence="1" type="ORF">GSTENG00013732001</name>
</gene>
<name>Q4SRV9_TETNG</name>
<reference evidence="1" key="2">
    <citation type="submission" date="2004-02" db="EMBL/GenBank/DDBJ databases">
        <authorList>
            <consortium name="Genoscope"/>
            <consortium name="Whitehead Institute Centre for Genome Research"/>
        </authorList>
    </citation>
    <scope>NUCLEOTIDE SEQUENCE</scope>
</reference>
<dbReference type="GO" id="GO:1990072">
    <property type="term" value="C:TRAPPIII protein complex"/>
    <property type="evidence" value="ECO:0007669"/>
    <property type="project" value="TreeGrafter"/>
</dbReference>
<dbReference type="AlphaFoldDB" id="Q4SRV9"/>
<sequence>MAQSFQNVQELIQDSFVPMVAVLCSEEAERVTNKNHLSFSELLRPFCRLTSEGHIRDPNNQLHVVKNLRICVSSVTSGSSAPSATLSPAQGRVLGDVVSSCQLHEGALTSAITAGDYDLSVSATTPWFESYRENFLQSMPASDHEFLNHYLACILPQQSSSASSAALEPLLRSRRCPLLPPCSTFLLDVHV</sequence>
<accession>Q4SRV9</accession>